<proteinExistence type="predicted"/>
<organism evidence="1">
    <name type="scientific">Gongylonema pulchrum</name>
    <dbReference type="NCBI Taxonomy" id="637853"/>
    <lineage>
        <taxon>Eukaryota</taxon>
        <taxon>Metazoa</taxon>
        <taxon>Ecdysozoa</taxon>
        <taxon>Nematoda</taxon>
        <taxon>Chromadorea</taxon>
        <taxon>Rhabditida</taxon>
        <taxon>Spirurina</taxon>
        <taxon>Spiruromorpha</taxon>
        <taxon>Spiruroidea</taxon>
        <taxon>Gongylonematidae</taxon>
        <taxon>Gongylonema</taxon>
    </lineage>
</organism>
<dbReference type="PANTHER" id="PTHR10316:SF40">
    <property type="entry name" value="LD27118P"/>
    <property type="match status" value="1"/>
</dbReference>
<reference evidence="1" key="1">
    <citation type="submission" date="2016-06" db="UniProtKB">
        <authorList>
            <consortium name="WormBaseParasite"/>
        </authorList>
    </citation>
    <scope>IDENTIFICATION</scope>
</reference>
<dbReference type="PANTHER" id="PTHR10316">
    <property type="entry name" value="MEMBRANE ASSOCIATED GUANYLATE KINASE-RELATED"/>
    <property type="match status" value="1"/>
</dbReference>
<dbReference type="InterPro" id="IPR036034">
    <property type="entry name" value="PDZ_sf"/>
</dbReference>
<accession>A0A183EQF6</accession>
<dbReference type="Gene3D" id="2.30.42.10">
    <property type="match status" value="1"/>
</dbReference>
<dbReference type="AlphaFoldDB" id="A0A183EQF6"/>
<dbReference type="SUPFAM" id="SSF50156">
    <property type="entry name" value="PDZ domain-like"/>
    <property type="match status" value="1"/>
</dbReference>
<sequence>LVENAYVKKSNDEKAIIINKGSDGFGFTVFESIQGQRVKKILYPERCENLLEGDTLLEMRTTYPHGSPSCPVGEERVTNFRGLPHHELVSILRECPVGFWAKLIVRRNSPKHRLASFFIHFLRIWRHTLCACVCLSALHINSKIAQVKKVDF</sequence>
<dbReference type="GO" id="GO:0007165">
    <property type="term" value="P:signal transduction"/>
    <property type="evidence" value="ECO:0007669"/>
    <property type="project" value="TreeGrafter"/>
</dbReference>
<protein>
    <submittedName>
        <fullName evidence="1">PDZ domain-containing protein</fullName>
    </submittedName>
</protein>
<evidence type="ECO:0000313" key="1">
    <source>
        <dbReference type="WBParaSite" id="GPUH_0002322601-mRNA-1"/>
    </source>
</evidence>
<dbReference type="GO" id="GO:0005737">
    <property type="term" value="C:cytoplasm"/>
    <property type="evidence" value="ECO:0007669"/>
    <property type="project" value="TreeGrafter"/>
</dbReference>
<dbReference type="WBParaSite" id="GPUH_0002322601-mRNA-1">
    <property type="protein sequence ID" value="GPUH_0002322601-mRNA-1"/>
    <property type="gene ID" value="GPUH_0002322601"/>
</dbReference>
<name>A0A183EQF6_9BILA</name>